<protein>
    <submittedName>
        <fullName evidence="1">Uncharacterized protein</fullName>
    </submittedName>
</protein>
<dbReference type="InParanoid" id="A0A136IJQ5"/>
<accession>A0A136IJQ5</accession>
<proteinExistence type="predicted"/>
<dbReference type="AlphaFoldDB" id="A0A136IJQ5"/>
<sequence>MPDFFFLPTVARATIWGFVTDSDDCRTGSPIYHSTSDEGNFVIQKPQLKHEFKIRRDGRSTIFERKWLLTSKAFALDFFECLRPHIIFYNEGNDPESIHSFCEKLYRFYPQSKISGGFHFRLRTPILHQTGTWYDFELDPVRDVPMAHWVWLRDGFFRPWIAELIASQLEWQSIIINLHTQLAYPGMLRQAVQPFWPSDIHTSVLFFDLEIPRPIRQHAIIGGLYAYDTGERQRSSPLPPSRLALSRSSRTVDKAIILQTLAVLECPL</sequence>
<gene>
    <name evidence="1" type="ORF">Micbo1qcDRAFT_181051</name>
</gene>
<organism evidence="1 2">
    <name type="scientific">Microdochium bolleyi</name>
    <dbReference type="NCBI Taxonomy" id="196109"/>
    <lineage>
        <taxon>Eukaryota</taxon>
        <taxon>Fungi</taxon>
        <taxon>Dikarya</taxon>
        <taxon>Ascomycota</taxon>
        <taxon>Pezizomycotina</taxon>
        <taxon>Sordariomycetes</taxon>
        <taxon>Xylariomycetidae</taxon>
        <taxon>Xylariales</taxon>
        <taxon>Microdochiaceae</taxon>
        <taxon>Microdochium</taxon>
    </lineage>
</organism>
<dbReference type="Proteomes" id="UP000070501">
    <property type="component" value="Unassembled WGS sequence"/>
</dbReference>
<evidence type="ECO:0000313" key="1">
    <source>
        <dbReference type="EMBL" id="KXJ85180.1"/>
    </source>
</evidence>
<evidence type="ECO:0000313" key="2">
    <source>
        <dbReference type="Proteomes" id="UP000070501"/>
    </source>
</evidence>
<reference evidence="2" key="1">
    <citation type="submission" date="2016-02" db="EMBL/GenBank/DDBJ databases">
        <title>Draft genome sequence of Microdochium bolleyi, a fungal endophyte of beachgrass.</title>
        <authorList>
            <consortium name="DOE Joint Genome Institute"/>
            <person name="David A.S."/>
            <person name="May G."/>
            <person name="Haridas S."/>
            <person name="Lim J."/>
            <person name="Wang M."/>
            <person name="Labutti K."/>
            <person name="Lipzen A."/>
            <person name="Barry K."/>
            <person name="Grigoriev I.V."/>
        </authorList>
    </citation>
    <scope>NUCLEOTIDE SEQUENCE [LARGE SCALE GENOMIC DNA]</scope>
    <source>
        <strain evidence="2">J235TASD1</strain>
    </source>
</reference>
<name>A0A136IJQ5_9PEZI</name>
<dbReference type="EMBL" id="KQ964292">
    <property type="protein sequence ID" value="KXJ85180.1"/>
    <property type="molecule type" value="Genomic_DNA"/>
</dbReference>
<keyword evidence="2" id="KW-1185">Reference proteome</keyword>